<dbReference type="SUPFAM" id="SSF54909">
    <property type="entry name" value="Dimeric alpha+beta barrel"/>
    <property type="match status" value="1"/>
</dbReference>
<dbReference type="Proteomes" id="UP000178603">
    <property type="component" value="Unassembled WGS sequence"/>
</dbReference>
<reference evidence="1 2" key="1">
    <citation type="journal article" date="2016" name="Nat. Commun.">
        <title>Thousands of microbial genomes shed light on interconnected biogeochemical processes in an aquifer system.</title>
        <authorList>
            <person name="Anantharaman K."/>
            <person name="Brown C.T."/>
            <person name="Hug L.A."/>
            <person name="Sharon I."/>
            <person name="Castelle C.J."/>
            <person name="Probst A.J."/>
            <person name="Thomas B.C."/>
            <person name="Singh A."/>
            <person name="Wilkins M.J."/>
            <person name="Karaoz U."/>
            <person name="Brodie E.L."/>
            <person name="Williams K.H."/>
            <person name="Hubbard S.S."/>
            <person name="Banfield J.F."/>
        </authorList>
    </citation>
    <scope>NUCLEOTIDE SEQUENCE [LARGE SCALE GENOMIC DNA]</scope>
</reference>
<comment type="caution">
    <text evidence="1">The sequence shown here is derived from an EMBL/GenBank/DDBJ whole genome shotgun (WGS) entry which is preliminary data.</text>
</comment>
<sequence length="117" mass="12976">MAKFLLVFKGGDPTPETKVTHMEEWKTWIQGLTNEGKYESGMPFAEEQKKVQGPENHVSSIIDGAGGYMVVNLDSFNEALDIARSAPHQHNGGYTEVYSLMEADSKPQQAFQQPSSQ</sequence>
<evidence type="ECO:0008006" key="3">
    <source>
        <dbReference type="Google" id="ProtNLM"/>
    </source>
</evidence>
<gene>
    <name evidence="1" type="ORF">A3E44_01025</name>
</gene>
<dbReference type="Gene3D" id="3.30.70.1060">
    <property type="entry name" value="Dimeric alpha+beta barrel"/>
    <property type="match status" value="1"/>
</dbReference>
<evidence type="ECO:0000313" key="2">
    <source>
        <dbReference type="Proteomes" id="UP000178603"/>
    </source>
</evidence>
<dbReference type="EMBL" id="MGGW01000002">
    <property type="protein sequence ID" value="OGM55486.1"/>
    <property type="molecule type" value="Genomic_DNA"/>
</dbReference>
<organism evidence="1 2">
    <name type="scientific">Candidatus Woesebacteria bacterium RIFCSPHIGHO2_12_FULL_41_24</name>
    <dbReference type="NCBI Taxonomy" id="1802510"/>
    <lineage>
        <taxon>Bacteria</taxon>
        <taxon>Candidatus Woeseibacteriota</taxon>
    </lineage>
</organism>
<accession>A0A1F8AUS7</accession>
<name>A0A1F8AUS7_9BACT</name>
<protein>
    <recommendedName>
        <fullName evidence="3">YCII-related domain-containing protein</fullName>
    </recommendedName>
</protein>
<evidence type="ECO:0000313" key="1">
    <source>
        <dbReference type="EMBL" id="OGM55486.1"/>
    </source>
</evidence>
<dbReference type="InterPro" id="IPR011008">
    <property type="entry name" value="Dimeric_a/b-barrel"/>
</dbReference>
<proteinExistence type="predicted"/>
<dbReference type="AlphaFoldDB" id="A0A1F8AUS7"/>